<keyword evidence="2" id="KW-1185">Reference proteome</keyword>
<evidence type="ECO:0000313" key="2">
    <source>
        <dbReference type="Proteomes" id="UP001141806"/>
    </source>
</evidence>
<proteinExistence type="predicted"/>
<reference evidence="1" key="1">
    <citation type="journal article" date="2023" name="Plant J.">
        <title>The genome of the king protea, Protea cynaroides.</title>
        <authorList>
            <person name="Chang J."/>
            <person name="Duong T.A."/>
            <person name="Schoeman C."/>
            <person name="Ma X."/>
            <person name="Roodt D."/>
            <person name="Barker N."/>
            <person name="Li Z."/>
            <person name="Van de Peer Y."/>
            <person name="Mizrachi E."/>
        </authorList>
    </citation>
    <scope>NUCLEOTIDE SEQUENCE</scope>
    <source>
        <tissue evidence="1">Young leaves</tissue>
    </source>
</reference>
<dbReference type="EMBL" id="JAMYWD010000002">
    <property type="protein sequence ID" value="KAJ4978719.1"/>
    <property type="molecule type" value="Genomic_DNA"/>
</dbReference>
<name>A0A9Q0R0P8_9MAGN</name>
<sequence length="127" mass="14381">MSFSLMKSPNCSQRIAFSRKMNGERSGFSRVVDGFTTRSTALSHTLCSLEGLSTISSSRRTRLSNRCSPNENNFSDYLSIFSSRKEDMIRVSEVVVLDGICNSLSHYGFLDWPCWLHFLRNGIQAIQ</sequence>
<dbReference type="AlphaFoldDB" id="A0A9Q0R0P8"/>
<accession>A0A9Q0R0P8</accession>
<protein>
    <submittedName>
        <fullName evidence="1">Uncharacterized protein</fullName>
    </submittedName>
</protein>
<organism evidence="1 2">
    <name type="scientific">Protea cynaroides</name>
    <dbReference type="NCBI Taxonomy" id="273540"/>
    <lineage>
        <taxon>Eukaryota</taxon>
        <taxon>Viridiplantae</taxon>
        <taxon>Streptophyta</taxon>
        <taxon>Embryophyta</taxon>
        <taxon>Tracheophyta</taxon>
        <taxon>Spermatophyta</taxon>
        <taxon>Magnoliopsida</taxon>
        <taxon>Proteales</taxon>
        <taxon>Proteaceae</taxon>
        <taxon>Protea</taxon>
    </lineage>
</organism>
<evidence type="ECO:0000313" key="1">
    <source>
        <dbReference type="EMBL" id="KAJ4978719.1"/>
    </source>
</evidence>
<dbReference type="Proteomes" id="UP001141806">
    <property type="component" value="Unassembled WGS sequence"/>
</dbReference>
<gene>
    <name evidence="1" type="ORF">NE237_009499</name>
</gene>
<comment type="caution">
    <text evidence="1">The sequence shown here is derived from an EMBL/GenBank/DDBJ whole genome shotgun (WGS) entry which is preliminary data.</text>
</comment>